<dbReference type="CDD" id="cd01061">
    <property type="entry name" value="RNase_T2_euk"/>
    <property type="match status" value="1"/>
</dbReference>
<dbReference type="InterPro" id="IPR033697">
    <property type="entry name" value="Ribonuclease_T2_eukaryotic"/>
</dbReference>
<dbReference type="InterPro" id="IPR001568">
    <property type="entry name" value="RNase_T2-like"/>
</dbReference>
<dbReference type="InterPro" id="IPR036430">
    <property type="entry name" value="RNase_T2-like_sf"/>
</dbReference>
<dbReference type="AlphaFoldDB" id="A0AAD5ML55"/>
<name>A0AAD5ML55_PARTN</name>
<dbReference type="SUPFAM" id="SSF55895">
    <property type="entry name" value="Ribonuclease Rh-like"/>
    <property type="match status" value="1"/>
</dbReference>
<dbReference type="GO" id="GO:0005576">
    <property type="term" value="C:extracellular region"/>
    <property type="evidence" value="ECO:0007669"/>
    <property type="project" value="TreeGrafter"/>
</dbReference>
<comment type="similarity">
    <text evidence="1 4">Belongs to the RNase T2 family.</text>
</comment>
<feature type="active site" evidence="3">
    <location>
        <position position="140"/>
    </location>
</feature>
<dbReference type="Gene3D" id="3.90.730.10">
    <property type="entry name" value="Ribonuclease T2-like"/>
    <property type="match status" value="1"/>
</dbReference>
<dbReference type="GO" id="GO:0006401">
    <property type="term" value="P:RNA catabolic process"/>
    <property type="evidence" value="ECO:0007669"/>
    <property type="project" value="TreeGrafter"/>
</dbReference>
<dbReference type="PANTHER" id="PTHR11240">
    <property type="entry name" value="RIBONUCLEASE T2"/>
    <property type="match status" value="1"/>
</dbReference>
<organism evidence="6 7">
    <name type="scientific">Parelaphostrongylus tenuis</name>
    <name type="common">Meningeal worm</name>
    <dbReference type="NCBI Taxonomy" id="148309"/>
    <lineage>
        <taxon>Eukaryota</taxon>
        <taxon>Metazoa</taxon>
        <taxon>Ecdysozoa</taxon>
        <taxon>Nematoda</taxon>
        <taxon>Chromadorea</taxon>
        <taxon>Rhabditida</taxon>
        <taxon>Rhabditina</taxon>
        <taxon>Rhabditomorpha</taxon>
        <taxon>Strongyloidea</taxon>
        <taxon>Metastrongylidae</taxon>
        <taxon>Parelaphostrongylus</taxon>
    </lineage>
</organism>
<feature type="active site" evidence="3">
    <location>
        <position position="82"/>
    </location>
</feature>
<dbReference type="EMBL" id="JAHQIW010003890">
    <property type="protein sequence ID" value="KAJ1360512.1"/>
    <property type="molecule type" value="Genomic_DNA"/>
</dbReference>
<dbReference type="PROSITE" id="PS00531">
    <property type="entry name" value="RNASE_T2_2"/>
    <property type="match status" value="1"/>
</dbReference>
<dbReference type="PROSITE" id="PS00530">
    <property type="entry name" value="RNASE_T2_1"/>
    <property type="match status" value="1"/>
</dbReference>
<keyword evidence="5" id="KW-0732">Signal</keyword>
<gene>
    <name evidence="6" type="ORF">KIN20_019503</name>
</gene>
<evidence type="ECO:0000256" key="2">
    <source>
        <dbReference type="ARBA" id="ARBA00023157"/>
    </source>
</evidence>
<feature type="chain" id="PRO_5042074073" evidence="5">
    <location>
        <begin position="19"/>
        <end position="309"/>
    </location>
</feature>
<evidence type="ECO:0000256" key="5">
    <source>
        <dbReference type="SAM" id="SignalP"/>
    </source>
</evidence>
<dbReference type="InterPro" id="IPR033130">
    <property type="entry name" value="RNase_T2_His_AS_2"/>
</dbReference>
<dbReference type="PANTHER" id="PTHR11240:SF22">
    <property type="entry name" value="RIBONUCLEASE T2"/>
    <property type="match status" value="1"/>
</dbReference>
<proteinExistence type="inferred from homology"/>
<comment type="caution">
    <text evidence="6">The sequence shown here is derived from an EMBL/GenBank/DDBJ whole genome shotgun (WGS) entry which is preliminary data.</text>
</comment>
<feature type="active site" evidence="3">
    <location>
        <position position="136"/>
    </location>
</feature>
<keyword evidence="7" id="KW-1185">Reference proteome</keyword>
<evidence type="ECO:0000256" key="1">
    <source>
        <dbReference type="ARBA" id="ARBA00007469"/>
    </source>
</evidence>
<dbReference type="GO" id="GO:0003723">
    <property type="term" value="F:RNA binding"/>
    <property type="evidence" value="ECO:0007669"/>
    <property type="project" value="InterPro"/>
</dbReference>
<sequence>MINCSKLLLLMAITSIHANAWIFSVGSRGAIPVNHEVLLRIGSDFDYLMLTRIHAPAVCRADDDTVPDSCEIPEGSPDWSIHGLWPNYKNGSYPQFCDGVPKKFDDKLIKPIERRLLKAWPNLYPTKPTQSLWKHEWEKHGTCCESHRNLSSELLYFNVTMELNNRYAVEAALRRAQILPRDEPYELKAIHKALMNELTNGTRVQINCLIDKKTRQTLLGDVRMCMDKSFRPVDCPESQFLHPPSYISKHSSPLPSFKECPSMVIYLSDTPSSLHAVPVMKSREIVFWINPLMIIYTANSEKGGEFVLG</sequence>
<feature type="signal peptide" evidence="5">
    <location>
        <begin position="1"/>
        <end position="18"/>
    </location>
</feature>
<evidence type="ECO:0000256" key="3">
    <source>
        <dbReference type="PIRSR" id="PIRSR633697-1"/>
    </source>
</evidence>
<dbReference type="Pfam" id="PF00445">
    <property type="entry name" value="Ribonuclease_T2"/>
    <property type="match status" value="1"/>
</dbReference>
<protein>
    <submittedName>
        <fullName evidence="6">Uncharacterized protein</fullName>
    </submittedName>
</protein>
<dbReference type="InterPro" id="IPR018188">
    <property type="entry name" value="RNase_T2_His_AS_1"/>
</dbReference>
<dbReference type="GO" id="GO:0033897">
    <property type="term" value="F:ribonuclease T2 activity"/>
    <property type="evidence" value="ECO:0007669"/>
    <property type="project" value="InterPro"/>
</dbReference>
<reference evidence="6" key="1">
    <citation type="submission" date="2021-06" db="EMBL/GenBank/DDBJ databases">
        <title>Parelaphostrongylus tenuis whole genome reference sequence.</title>
        <authorList>
            <person name="Garwood T.J."/>
            <person name="Larsen P.A."/>
            <person name="Fountain-Jones N.M."/>
            <person name="Garbe J.R."/>
            <person name="Macchietto M.G."/>
            <person name="Kania S.A."/>
            <person name="Gerhold R.W."/>
            <person name="Richards J.E."/>
            <person name="Wolf T.M."/>
        </authorList>
    </citation>
    <scope>NUCLEOTIDE SEQUENCE</scope>
    <source>
        <strain evidence="6">MNPRO001-30</strain>
        <tissue evidence="6">Meninges</tissue>
    </source>
</reference>
<evidence type="ECO:0000313" key="7">
    <source>
        <dbReference type="Proteomes" id="UP001196413"/>
    </source>
</evidence>
<keyword evidence="2" id="KW-1015">Disulfide bond</keyword>
<evidence type="ECO:0000256" key="4">
    <source>
        <dbReference type="RuleBase" id="RU004328"/>
    </source>
</evidence>
<evidence type="ECO:0000313" key="6">
    <source>
        <dbReference type="EMBL" id="KAJ1360512.1"/>
    </source>
</evidence>
<accession>A0AAD5ML55</accession>
<dbReference type="Proteomes" id="UP001196413">
    <property type="component" value="Unassembled WGS sequence"/>
</dbReference>